<dbReference type="PANTHER" id="PTHR33232:SF20">
    <property type="entry name" value="PROTEIN SIEVE ELEMENT OCCLUSION B-LIKE"/>
    <property type="match status" value="1"/>
</dbReference>
<dbReference type="Proteomes" id="UP001159364">
    <property type="component" value="Linkage Group LG07"/>
</dbReference>
<dbReference type="InterPro" id="IPR027942">
    <property type="entry name" value="SEO_N"/>
</dbReference>
<accession>A0AAV8SWP7</accession>
<protein>
    <recommendedName>
        <fullName evidence="5">Protein SIEVE ELEMENT OCCLUSION B-like</fullName>
    </recommendedName>
</protein>
<dbReference type="Pfam" id="PF14576">
    <property type="entry name" value="SEO_N"/>
    <property type="match status" value="1"/>
</dbReference>
<evidence type="ECO:0000313" key="3">
    <source>
        <dbReference type="EMBL" id="KAJ8758876.1"/>
    </source>
</evidence>
<dbReference type="PANTHER" id="PTHR33232">
    <property type="entry name" value="PROTEIN SIEVE ELEMENT OCCLUSION B-LIKE"/>
    <property type="match status" value="1"/>
</dbReference>
<dbReference type="InterPro" id="IPR039299">
    <property type="entry name" value="SEOA"/>
</dbReference>
<gene>
    <name evidence="3" type="ORF">K2173_002655</name>
</gene>
<evidence type="ECO:0000259" key="1">
    <source>
        <dbReference type="Pfam" id="PF14576"/>
    </source>
</evidence>
<dbReference type="Pfam" id="PF14577">
    <property type="entry name" value="SEO_C"/>
    <property type="match status" value="1"/>
</dbReference>
<dbReference type="InterPro" id="IPR027944">
    <property type="entry name" value="SEO_C"/>
</dbReference>
<sequence>MALATHGPRPKMAFSNRERQILLARDDSAIMNQVHATHAPDAFPFAVTPLLDIIEEIFHNSILGAVAGIVHQEQGDPHAQPDALAEKSLQNGFAEMLEPLSITIGNICSEITCKCSSGDDTDAATLAVFRILSKYSWDAKVALALAALAVNYGEFWLVMQHCLTNPLAKGIVLLKQLPNILERSDTLKPKFEALASLITAIIDVARCIVKFNELPSQYITPETPEMATAIALIPTAAYWSIRSIIACASQIIGLIGMGHEYIESTKDAWELSGLAHKVRSIQSHLMKQLIICNQLVDEKIHFEAYQGLKRLLQGSHIDNLKIIRALIHATEDQQPLYDGDSKKRVSLDVLRRKNVLLLISDLDLRSHLLSKLVQIYSEAKQHPGRPESQYELVWFPIVDRSTPFDDTKLKQFEDLKLEMPWYSVHHPSLLDPAVIRYIKEDWNFNKEPLLVVLDTQGRVVNRNAIHMIWIWESVAYPFTHEKEEALWRDETWRTEFLLDGIHAQVLNSAMEGKFICLYGGEDMGWIRNFTQSAKAVAEAAGIPLEMLYVGKSKPREKVQRNNKTVAEENLSHYLQNLTLIWFFWLRLESMLQSKIQHKRNVENDPIMLEVERLLTFDGSDQCWAVVSRGPDEMVKASGDLMLEALRDYESWQQRAEEDGFVPALEDHLRGLHSPLHCCRLILPGAMGSVPDRVTCAECGKTMEKFIMYRCCND</sequence>
<name>A0AAV8SWP7_9ROSI</name>
<evidence type="ECO:0000313" key="4">
    <source>
        <dbReference type="Proteomes" id="UP001159364"/>
    </source>
</evidence>
<dbReference type="GO" id="GO:0010088">
    <property type="term" value="P:phloem development"/>
    <property type="evidence" value="ECO:0007669"/>
    <property type="project" value="InterPro"/>
</dbReference>
<proteinExistence type="predicted"/>
<feature type="domain" description="Sieve element occlusion N-terminal" evidence="1">
    <location>
        <begin position="26"/>
        <end position="316"/>
    </location>
</feature>
<organism evidence="3 4">
    <name type="scientific">Erythroxylum novogranatense</name>
    <dbReference type="NCBI Taxonomy" id="1862640"/>
    <lineage>
        <taxon>Eukaryota</taxon>
        <taxon>Viridiplantae</taxon>
        <taxon>Streptophyta</taxon>
        <taxon>Embryophyta</taxon>
        <taxon>Tracheophyta</taxon>
        <taxon>Spermatophyta</taxon>
        <taxon>Magnoliopsida</taxon>
        <taxon>eudicotyledons</taxon>
        <taxon>Gunneridae</taxon>
        <taxon>Pentapetalae</taxon>
        <taxon>rosids</taxon>
        <taxon>fabids</taxon>
        <taxon>Malpighiales</taxon>
        <taxon>Erythroxylaceae</taxon>
        <taxon>Erythroxylum</taxon>
    </lineage>
</organism>
<reference evidence="3 4" key="1">
    <citation type="submission" date="2021-09" db="EMBL/GenBank/DDBJ databases">
        <title>Genomic insights and catalytic innovation underlie evolution of tropane alkaloids biosynthesis.</title>
        <authorList>
            <person name="Wang Y.-J."/>
            <person name="Tian T."/>
            <person name="Huang J.-P."/>
            <person name="Huang S.-X."/>
        </authorList>
    </citation>
    <scope>NUCLEOTIDE SEQUENCE [LARGE SCALE GENOMIC DNA]</scope>
    <source>
        <strain evidence="3">KIB-2018</strain>
        <tissue evidence="3">Leaf</tissue>
    </source>
</reference>
<evidence type="ECO:0000259" key="2">
    <source>
        <dbReference type="Pfam" id="PF14577"/>
    </source>
</evidence>
<dbReference type="AlphaFoldDB" id="A0AAV8SWP7"/>
<dbReference type="Gene3D" id="3.40.30.10">
    <property type="entry name" value="Glutaredoxin"/>
    <property type="match status" value="1"/>
</dbReference>
<evidence type="ECO:0008006" key="5">
    <source>
        <dbReference type="Google" id="ProtNLM"/>
    </source>
</evidence>
<keyword evidence="4" id="KW-1185">Reference proteome</keyword>
<feature type="domain" description="Sieve element occlusion C-terminal" evidence="2">
    <location>
        <begin position="482"/>
        <end position="712"/>
    </location>
</feature>
<dbReference type="EMBL" id="JAIWQS010000007">
    <property type="protein sequence ID" value="KAJ8758876.1"/>
    <property type="molecule type" value="Genomic_DNA"/>
</dbReference>
<comment type="caution">
    <text evidence="3">The sequence shown here is derived from an EMBL/GenBank/DDBJ whole genome shotgun (WGS) entry which is preliminary data.</text>
</comment>